<dbReference type="Proteomes" id="UP000434412">
    <property type="component" value="Unassembled WGS sequence"/>
</dbReference>
<name>A0A0U1MTB5_STAAU</name>
<dbReference type="EMBL" id="CVOQ01000032">
    <property type="protein sequence ID" value="CRI16397.1"/>
    <property type="molecule type" value="Genomic_DNA"/>
</dbReference>
<keyword evidence="3" id="KW-0808">Transferase</keyword>
<dbReference type="Proteomes" id="UP000433366">
    <property type="component" value="Unassembled WGS sequence"/>
</dbReference>
<evidence type="ECO:0000313" key="5">
    <source>
        <dbReference type="Proteomes" id="UP000039437"/>
    </source>
</evidence>
<dbReference type="Proteomes" id="UP000039437">
    <property type="component" value="Unassembled WGS sequence"/>
</dbReference>
<sequence length="505" mass="59272">MTTYMLMYSIPEKAGGITSVMLNRSKLLAEKGYSCALLTLDDKNYDPLRAKLTNSGRLHKEVKIVNLYEELKMLYDVENTEIENKNMQTFEKLNLLNQEGFYIQKDEYEEKKYARYFKDNNYIMYKKWINGQLSHIDYFQNRKRIKRHVFQNKILRKEITFNDKNKMSEVKYLSNDGFCYLSYWYGDNENIVNIFYFDKNSKEVLNFKNNKVFHSYWLDKNLTSNDVLILDGIGTYPKVENMQNNDVKKIFTIHTNHFLSPYSYGAEIKPEFRNMLLNLKELDTLVVLTKEQKDDIIKQFGDYNNIKVIPNAVSFEENLTQNIREKNSIIVLQRFVAMKNITHIISAINIVRKKVKDVKLHIYGTGTQKENYTKLIKKLKLQDNVFIHDYAFDIRGLYTKASLSVLTSDYEGLPMSLLEAMSYGVPVISYPINYGPKSIIQNNINGIITKKKDNINELAKKIIHVLKKETLISQFSENARTAVKTNFSYEAVSKKWIELIDEKSK</sequence>
<accession>A0A0U1MTB5</accession>
<protein>
    <submittedName>
        <fullName evidence="3">Glycosyltransferase</fullName>
    </submittedName>
</protein>
<evidence type="ECO:0000313" key="7">
    <source>
        <dbReference type="Proteomes" id="UP000434412"/>
    </source>
</evidence>
<dbReference type="SUPFAM" id="SSF53756">
    <property type="entry name" value="UDP-Glycosyltransferase/glycogen phosphorylase"/>
    <property type="match status" value="1"/>
</dbReference>
<gene>
    <name evidence="2" type="ORF">BN1321_380040</name>
    <name evidence="3" type="ORF">GO793_12440</name>
    <name evidence="4" type="ORF">GO941_04425</name>
</gene>
<dbReference type="PANTHER" id="PTHR12526:SF630">
    <property type="entry name" value="GLYCOSYLTRANSFERASE"/>
    <property type="match status" value="1"/>
</dbReference>
<proteinExistence type="predicted"/>
<reference evidence="2 5" key="1">
    <citation type="submission" date="2015-04" db="EMBL/GenBank/DDBJ databases">
        <authorList>
            <person name="Syromyatnikov M.Y."/>
            <person name="Popov V.N."/>
        </authorList>
    </citation>
    <scope>NUCLEOTIDE SEQUENCE [LARGE SCALE GENOMIC DNA]</scope>
    <source>
        <strain evidence="2 5">AH1</strain>
    </source>
</reference>
<reference evidence="6 7" key="2">
    <citation type="submission" date="2019-11" db="EMBL/GenBank/DDBJ databases">
        <title>Implementation of targeted gown and glove precautions to prevent Staphylococcus aureus acquisition in community-based nursing homes.</title>
        <authorList>
            <person name="Stine O.C."/>
        </authorList>
    </citation>
    <scope>NUCLEOTIDE SEQUENCE [LARGE SCALE GENOMIC DNA]</scope>
    <source>
        <strain evidence="4 7">S_2023.LVRQ.AN</strain>
        <strain evidence="3 6">S_4031.LGMP.AI</strain>
    </source>
</reference>
<dbReference type="Gene3D" id="3.40.50.2000">
    <property type="entry name" value="Glycogen Phosphorylase B"/>
    <property type="match status" value="3"/>
</dbReference>
<evidence type="ECO:0000313" key="2">
    <source>
        <dbReference type="EMBL" id="CRI16397.1"/>
    </source>
</evidence>
<organism evidence="2 5">
    <name type="scientific">Staphylococcus aureus</name>
    <dbReference type="NCBI Taxonomy" id="1280"/>
    <lineage>
        <taxon>Bacteria</taxon>
        <taxon>Bacillati</taxon>
        <taxon>Bacillota</taxon>
        <taxon>Bacilli</taxon>
        <taxon>Bacillales</taxon>
        <taxon>Staphylococcaceae</taxon>
        <taxon>Staphylococcus</taxon>
    </lineage>
</organism>
<evidence type="ECO:0000259" key="1">
    <source>
        <dbReference type="Pfam" id="PF00534"/>
    </source>
</evidence>
<dbReference type="RefSeq" id="WP_000214775.1">
    <property type="nucleotide sequence ID" value="NZ_CP083259.1"/>
</dbReference>
<dbReference type="InterPro" id="IPR001296">
    <property type="entry name" value="Glyco_trans_1"/>
</dbReference>
<feature type="domain" description="Glycosyl transferase family 1" evidence="1">
    <location>
        <begin position="324"/>
        <end position="480"/>
    </location>
</feature>
<dbReference type="Pfam" id="PF00534">
    <property type="entry name" value="Glycos_transf_1"/>
    <property type="match status" value="1"/>
</dbReference>
<dbReference type="EMBL" id="WPVZ01000301">
    <property type="protein sequence ID" value="MVL44735.1"/>
    <property type="molecule type" value="Genomic_DNA"/>
</dbReference>
<evidence type="ECO:0000313" key="3">
    <source>
        <dbReference type="EMBL" id="MVI56659.1"/>
    </source>
</evidence>
<evidence type="ECO:0000313" key="6">
    <source>
        <dbReference type="Proteomes" id="UP000433366"/>
    </source>
</evidence>
<dbReference type="AlphaFoldDB" id="A0A0U1MTB5"/>
<dbReference type="PANTHER" id="PTHR12526">
    <property type="entry name" value="GLYCOSYLTRANSFERASE"/>
    <property type="match status" value="1"/>
</dbReference>
<dbReference type="GO" id="GO:0016757">
    <property type="term" value="F:glycosyltransferase activity"/>
    <property type="evidence" value="ECO:0007669"/>
    <property type="project" value="InterPro"/>
</dbReference>
<dbReference type="EMBL" id="WPRH01000648">
    <property type="protein sequence ID" value="MVI56659.1"/>
    <property type="molecule type" value="Genomic_DNA"/>
</dbReference>
<evidence type="ECO:0000313" key="4">
    <source>
        <dbReference type="EMBL" id="MVL44735.1"/>
    </source>
</evidence>
<dbReference type="PATRIC" id="fig|1280.3385.peg.624"/>